<organism evidence="1 2">
    <name type="scientific">Armillaria novae-zelandiae</name>
    <dbReference type="NCBI Taxonomy" id="153914"/>
    <lineage>
        <taxon>Eukaryota</taxon>
        <taxon>Fungi</taxon>
        <taxon>Dikarya</taxon>
        <taxon>Basidiomycota</taxon>
        <taxon>Agaricomycotina</taxon>
        <taxon>Agaricomycetes</taxon>
        <taxon>Agaricomycetidae</taxon>
        <taxon>Agaricales</taxon>
        <taxon>Marasmiineae</taxon>
        <taxon>Physalacriaceae</taxon>
        <taxon>Armillaria</taxon>
    </lineage>
</organism>
<gene>
    <name evidence="1" type="ORF">IW261DRAFT_1589645</name>
</gene>
<evidence type="ECO:0000313" key="1">
    <source>
        <dbReference type="EMBL" id="KAK0487202.1"/>
    </source>
</evidence>
<comment type="caution">
    <text evidence="1">The sequence shown here is derived from an EMBL/GenBank/DDBJ whole genome shotgun (WGS) entry which is preliminary data.</text>
</comment>
<keyword evidence="2" id="KW-1185">Reference proteome</keyword>
<reference evidence="1" key="1">
    <citation type="submission" date="2023-06" db="EMBL/GenBank/DDBJ databases">
        <authorList>
            <consortium name="Lawrence Berkeley National Laboratory"/>
            <person name="Ahrendt S."/>
            <person name="Sahu N."/>
            <person name="Indic B."/>
            <person name="Wong-Bajracharya J."/>
            <person name="Merenyi Z."/>
            <person name="Ke H.-M."/>
            <person name="Monk M."/>
            <person name="Kocsube S."/>
            <person name="Drula E."/>
            <person name="Lipzen A."/>
            <person name="Balint B."/>
            <person name="Henrissat B."/>
            <person name="Andreopoulos B."/>
            <person name="Martin F.M."/>
            <person name="Harder C.B."/>
            <person name="Rigling D."/>
            <person name="Ford K.L."/>
            <person name="Foster G.D."/>
            <person name="Pangilinan J."/>
            <person name="Papanicolaou A."/>
            <person name="Barry K."/>
            <person name="LaButti K."/>
            <person name="Viragh M."/>
            <person name="Koriabine M."/>
            <person name="Yan M."/>
            <person name="Riley R."/>
            <person name="Champramary S."/>
            <person name="Plett K.L."/>
            <person name="Tsai I.J."/>
            <person name="Slot J."/>
            <person name="Sipos G."/>
            <person name="Plett J."/>
            <person name="Nagy L.G."/>
            <person name="Grigoriev I.V."/>
        </authorList>
    </citation>
    <scope>NUCLEOTIDE SEQUENCE</scope>
    <source>
        <strain evidence="1">ICMP 16352</strain>
    </source>
</reference>
<accession>A0AA39PMS5</accession>
<evidence type="ECO:0008006" key="3">
    <source>
        <dbReference type="Google" id="ProtNLM"/>
    </source>
</evidence>
<dbReference type="AlphaFoldDB" id="A0AA39PMS5"/>
<dbReference type="InterPro" id="IPR011009">
    <property type="entry name" value="Kinase-like_dom_sf"/>
</dbReference>
<dbReference type="EMBL" id="JAUEPR010000003">
    <property type="protein sequence ID" value="KAK0487202.1"/>
    <property type="molecule type" value="Genomic_DNA"/>
</dbReference>
<name>A0AA39PMS5_9AGAR</name>
<protein>
    <recommendedName>
        <fullName evidence="3">Protein kinase domain-containing protein</fullName>
    </recommendedName>
</protein>
<proteinExistence type="predicted"/>
<sequence>MGNTSDLPEDLFVETVPGTQGMRLLSFLHHLSRWSWLVVMGAVLTAQPIVQRLTDFIWLGTTPAINDVQCIRIGGLLRALKAGIGILDDCHRDLVQLSLSSDDSHPLFFPFPTSFQNGNQPQSLKPFDSAFAEIIPDRTKIIVKFVQTYGVEAHKLLAQHHLAPHLLSCEHLGEDGAGYGALKMVVMGYVEGEAATEMFNGALAPEVFNDLERALNIIHGEDLVFGDLGKPNIMIVPRPNGDDTVRLIDFDWVGKENEARYPILSKV</sequence>
<dbReference type="Proteomes" id="UP001175227">
    <property type="component" value="Unassembled WGS sequence"/>
</dbReference>
<evidence type="ECO:0000313" key="2">
    <source>
        <dbReference type="Proteomes" id="UP001175227"/>
    </source>
</evidence>
<dbReference type="SUPFAM" id="SSF56112">
    <property type="entry name" value="Protein kinase-like (PK-like)"/>
    <property type="match status" value="1"/>
</dbReference>